<dbReference type="Proteomes" id="UP001059596">
    <property type="component" value="Chromosome 3R"/>
</dbReference>
<dbReference type="AlphaFoldDB" id="A0A9Q0BWL7"/>
<organism evidence="2 3">
    <name type="scientific">Drosophila gunungcola</name>
    <name type="common">fruit fly</name>
    <dbReference type="NCBI Taxonomy" id="103775"/>
    <lineage>
        <taxon>Eukaryota</taxon>
        <taxon>Metazoa</taxon>
        <taxon>Ecdysozoa</taxon>
        <taxon>Arthropoda</taxon>
        <taxon>Hexapoda</taxon>
        <taxon>Insecta</taxon>
        <taxon>Pterygota</taxon>
        <taxon>Neoptera</taxon>
        <taxon>Endopterygota</taxon>
        <taxon>Diptera</taxon>
        <taxon>Brachycera</taxon>
        <taxon>Muscomorpha</taxon>
        <taxon>Ephydroidea</taxon>
        <taxon>Drosophilidae</taxon>
        <taxon>Drosophila</taxon>
        <taxon>Sophophora</taxon>
    </lineage>
</organism>
<dbReference type="EMBL" id="JAMKOV010000001">
    <property type="protein sequence ID" value="KAI8046821.1"/>
    <property type="molecule type" value="Genomic_DNA"/>
</dbReference>
<gene>
    <name evidence="2" type="ORF">M5D96_003034</name>
</gene>
<evidence type="ECO:0000313" key="3">
    <source>
        <dbReference type="Proteomes" id="UP001059596"/>
    </source>
</evidence>
<protein>
    <submittedName>
        <fullName evidence="2">Uncharacterized protein</fullName>
    </submittedName>
</protein>
<accession>A0A9Q0BWL7</accession>
<keyword evidence="1" id="KW-0732">Signal</keyword>
<name>A0A9Q0BWL7_9MUSC</name>
<comment type="caution">
    <text evidence="2">The sequence shown here is derived from an EMBL/GenBank/DDBJ whole genome shotgun (WGS) entry which is preliminary data.</text>
</comment>
<proteinExistence type="predicted"/>
<reference evidence="2" key="1">
    <citation type="journal article" date="2023" name="Genome Biol. Evol.">
        <title>Long-read-based Genome Assembly of Drosophila gunungcola Reveals Fewer Chemosensory Genes in Flower-breeding Species.</title>
        <authorList>
            <person name="Negi A."/>
            <person name="Liao B.Y."/>
            <person name="Yeh S.D."/>
        </authorList>
    </citation>
    <scope>NUCLEOTIDE SEQUENCE</scope>
    <source>
        <strain evidence="2">Sukarami</strain>
    </source>
</reference>
<keyword evidence="3" id="KW-1185">Reference proteome</keyword>
<feature type="signal peptide" evidence="1">
    <location>
        <begin position="1"/>
        <end position="27"/>
    </location>
</feature>
<feature type="chain" id="PRO_5040335411" evidence="1">
    <location>
        <begin position="28"/>
        <end position="114"/>
    </location>
</feature>
<evidence type="ECO:0000256" key="1">
    <source>
        <dbReference type="SAM" id="SignalP"/>
    </source>
</evidence>
<evidence type="ECO:0000313" key="2">
    <source>
        <dbReference type="EMBL" id="KAI8046821.1"/>
    </source>
</evidence>
<sequence>MCNSRGSVRMQSCLMLFLFSGFLLTEGQKTDSITENVYPNQNVIGRSTLYINTVQPVLVFKAKKDNGKLTITFPNNDLEADLSTKNRLNRSSLGVRGRTYHFWRRIRTNRRRRH</sequence>